<feature type="region of interest" description="Disordered" evidence="1">
    <location>
        <begin position="91"/>
        <end position="110"/>
    </location>
</feature>
<dbReference type="VEuPathDB" id="FungiDB:AMAG_19110"/>
<evidence type="ECO:0000313" key="3">
    <source>
        <dbReference type="EMBL" id="KNE64135.1"/>
    </source>
</evidence>
<keyword evidence="2" id="KW-0472">Membrane</keyword>
<name>A0A0L0SP40_ALLM3</name>
<accession>A0A0L0SP40</accession>
<keyword evidence="2" id="KW-1133">Transmembrane helix</keyword>
<feature type="transmembrane region" description="Helical" evidence="2">
    <location>
        <begin position="34"/>
        <end position="55"/>
    </location>
</feature>
<evidence type="ECO:0000256" key="1">
    <source>
        <dbReference type="SAM" id="MobiDB-lite"/>
    </source>
</evidence>
<reference evidence="3 4" key="1">
    <citation type="submission" date="2009-11" db="EMBL/GenBank/DDBJ databases">
        <title>Annotation of Allomyces macrogynus ATCC 38327.</title>
        <authorList>
            <consortium name="The Broad Institute Genome Sequencing Platform"/>
            <person name="Russ C."/>
            <person name="Cuomo C."/>
            <person name="Burger G."/>
            <person name="Gray M.W."/>
            <person name="Holland P.W.H."/>
            <person name="King N."/>
            <person name="Lang F.B.F."/>
            <person name="Roger A.J."/>
            <person name="Ruiz-Trillo I."/>
            <person name="Young S.K."/>
            <person name="Zeng Q."/>
            <person name="Gargeya S."/>
            <person name="Fitzgerald M."/>
            <person name="Haas B."/>
            <person name="Abouelleil A."/>
            <person name="Alvarado L."/>
            <person name="Arachchi H.M."/>
            <person name="Berlin A."/>
            <person name="Chapman S.B."/>
            <person name="Gearin G."/>
            <person name="Goldberg J."/>
            <person name="Griggs A."/>
            <person name="Gujja S."/>
            <person name="Hansen M."/>
            <person name="Heiman D."/>
            <person name="Howarth C."/>
            <person name="Larimer J."/>
            <person name="Lui A."/>
            <person name="MacDonald P.J.P."/>
            <person name="McCowen C."/>
            <person name="Montmayeur A."/>
            <person name="Murphy C."/>
            <person name="Neiman D."/>
            <person name="Pearson M."/>
            <person name="Priest M."/>
            <person name="Roberts A."/>
            <person name="Saif S."/>
            <person name="Shea T."/>
            <person name="Sisk P."/>
            <person name="Stolte C."/>
            <person name="Sykes S."/>
            <person name="Wortman J."/>
            <person name="Nusbaum C."/>
            <person name="Birren B."/>
        </authorList>
    </citation>
    <scope>NUCLEOTIDE SEQUENCE [LARGE SCALE GENOMIC DNA]</scope>
    <source>
        <strain evidence="3 4">ATCC 38327</strain>
    </source>
</reference>
<organism evidence="3 4">
    <name type="scientific">Allomyces macrogynus (strain ATCC 38327)</name>
    <name type="common">Allomyces javanicus var. macrogynus</name>
    <dbReference type="NCBI Taxonomy" id="578462"/>
    <lineage>
        <taxon>Eukaryota</taxon>
        <taxon>Fungi</taxon>
        <taxon>Fungi incertae sedis</taxon>
        <taxon>Blastocladiomycota</taxon>
        <taxon>Blastocladiomycetes</taxon>
        <taxon>Blastocladiales</taxon>
        <taxon>Blastocladiaceae</taxon>
        <taxon>Allomyces</taxon>
    </lineage>
</organism>
<dbReference type="Proteomes" id="UP000054350">
    <property type="component" value="Unassembled WGS sequence"/>
</dbReference>
<proteinExistence type="predicted"/>
<evidence type="ECO:0000313" key="4">
    <source>
        <dbReference type="Proteomes" id="UP000054350"/>
    </source>
</evidence>
<gene>
    <name evidence="3" type="ORF">AMAG_19110</name>
</gene>
<reference evidence="4" key="2">
    <citation type="submission" date="2009-11" db="EMBL/GenBank/DDBJ databases">
        <title>The Genome Sequence of Allomyces macrogynus strain ATCC 38327.</title>
        <authorList>
            <consortium name="The Broad Institute Genome Sequencing Platform"/>
            <person name="Russ C."/>
            <person name="Cuomo C."/>
            <person name="Shea T."/>
            <person name="Young S.K."/>
            <person name="Zeng Q."/>
            <person name="Koehrsen M."/>
            <person name="Haas B."/>
            <person name="Borodovsky M."/>
            <person name="Guigo R."/>
            <person name="Alvarado L."/>
            <person name="Berlin A."/>
            <person name="Borenstein D."/>
            <person name="Chen Z."/>
            <person name="Engels R."/>
            <person name="Freedman E."/>
            <person name="Gellesch M."/>
            <person name="Goldberg J."/>
            <person name="Griggs A."/>
            <person name="Gujja S."/>
            <person name="Heiman D."/>
            <person name="Hepburn T."/>
            <person name="Howarth C."/>
            <person name="Jen D."/>
            <person name="Larson L."/>
            <person name="Lewis B."/>
            <person name="Mehta T."/>
            <person name="Park D."/>
            <person name="Pearson M."/>
            <person name="Roberts A."/>
            <person name="Saif S."/>
            <person name="Shenoy N."/>
            <person name="Sisk P."/>
            <person name="Stolte C."/>
            <person name="Sykes S."/>
            <person name="Walk T."/>
            <person name="White J."/>
            <person name="Yandava C."/>
            <person name="Burger G."/>
            <person name="Gray M.W."/>
            <person name="Holland P.W.H."/>
            <person name="King N."/>
            <person name="Lang F.B.F."/>
            <person name="Roger A.J."/>
            <person name="Ruiz-Trillo I."/>
            <person name="Lander E."/>
            <person name="Nusbaum C."/>
        </authorList>
    </citation>
    <scope>NUCLEOTIDE SEQUENCE [LARGE SCALE GENOMIC DNA]</scope>
    <source>
        <strain evidence="4">ATCC 38327</strain>
    </source>
</reference>
<feature type="region of interest" description="Disordered" evidence="1">
    <location>
        <begin position="1"/>
        <end position="22"/>
    </location>
</feature>
<dbReference type="EMBL" id="GG745344">
    <property type="protein sequence ID" value="KNE64135.1"/>
    <property type="molecule type" value="Genomic_DNA"/>
</dbReference>
<sequence>MGGTPVRGTDAAAAPVGARSGSSTPFLARPVPPYPIPSFYVVYTLCGIFSAAVYFDELSSMSSDQQTMFGVGVGLTFLGVLCLTGRLRSVPAPPPASPKPDSATLSDPDPVAVPAIDSDLEKSASFEVVHHRVVAVADKTVGARGGTMGGLVFRDD</sequence>
<dbReference type="OrthoDB" id="10550210at2759"/>
<feature type="transmembrane region" description="Helical" evidence="2">
    <location>
        <begin position="67"/>
        <end position="87"/>
    </location>
</feature>
<keyword evidence="2" id="KW-0812">Transmembrane</keyword>
<evidence type="ECO:0000256" key="2">
    <source>
        <dbReference type="SAM" id="Phobius"/>
    </source>
</evidence>
<dbReference type="AlphaFoldDB" id="A0A0L0SP40"/>
<keyword evidence="4" id="KW-1185">Reference proteome</keyword>
<protein>
    <submittedName>
        <fullName evidence="3">Uncharacterized protein</fullName>
    </submittedName>
</protein>